<comment type="similarity">
    <text evidence="1">Belongs to the nitronate monooxygenase family. NMO class I subfamily.</text>
</comment>
<reference evidence="6 7" key="1">
    <citation type="submission" date="2019-04" db="EMBL/GenBank/DDBJ databases">
        <authorList>
            <consortium name="Pathogen Informatics"/>
        </authorList>
    </citation>
    <scope>NUCLEOTIDE SEQUENCE [LARGE SCALE GENOMIC DNA]</scope>
    <source>
        <strain evidence="6 7">NCTC9239</strain>
    </source>
</reference>
<keyword evidence="3" id="KW-0288">FMN</keyword>
<evidence type="ECO:0000313" key="7">
    <source>
        <dbReference type="Proteomes" id="UP000309952"/>
    </source>
</evidence>
<keyword evidence="7" id="KW-1185">Reference proteome</keyword>
<evidence type="ECO:0000313" key="6">
    <source>
        <dbReference type="EMBL" id="VTO16776.1"/>
    </source>
</evidence>
<evidence type="ECO:0000256" key="2">
    <source>
        <dbReference type="ARBA" id="ARBA00022630"/>
    </source>
</evidence>
<dbReference type="EC" id="1.13.12.16" evidence="6"/>
<organism evidence="6 7">
    <name type="scientific">Brevundimonas vancanneytii</name>
    <dbReference type="NCBI Taxonomy" id="1325724"/>
    <lineage>
        <taxon>Bacteria</taxon>
        <taxon>Pseudomonadati</taxon>
        <taxon>Pseudomonadota</taxon>
        <taxon>Alphaproteobacteria</taxon>
        <taxon>Caulobacterales</taxon>
        <taxon>Caulobacteraceae</taxon>
        <taxon>Brevundimonas</taxon>
    </lineage>
</organism>
<dbReference type="Gene3D" id="3.20.20.70">
    <property type="entry name" value="Aldolase class I"/>
    <property type="match status" value="1"/>
</dbReference>
<name>A0A4P1KBK8_9CAUL</name>
<keyword evidence="5 6" id="KW-0503">Monooxygenase</keyword>
<dbReference type="Pfam" id="PF03060">
    <property type="entry name" value="NMO"/>
    <property type="match status" value="1"/>
</dbReference>
<protein>
    <submittedName>
        <fullName evidence="6">Nitronate monooxygenase</fullName>
        <ecNumber evidence="6">1.13.12.16</ecNumber>
    </submittedName>
</protein>
<dbReference type="EMBL" id="LR588407">
    <property type="protein sequence ID" value="VTO16776.1"/>
    <property type="molecule type" value="Genomic_DNA"/>
</dbReference>
<dbReference type="Proteomes" id="UP000309952">
    <property type="component" value="Chromosome"/>
</dbReference>
<proteinExistence type="inferred from homology"/>
<evidence type="ECO:0000256" key="3">
    <source>
        <dbReference type="ARBA" id="ARBA00022643"/>
    </source>
</evidence>
<dbReference type="PANTHER" id="PTHR42747">
    <property type="entry name" value="NITRONATE MONOOXYGENASE-RELATED"/>
    <property type="match status" value="1"/>
</dbReference>
<gene>
    <name evidence="6" type="ORF">NCTC9239_02202</name>
</gene>
<dbReference type="PANTHER" id="PTHR42747:SF4">
    <property type="entry name" value="BLR1330 PROTEIN"/>
    <property type="match status" value="1"/>
</dbReference>
<dbReference type="KEGG" id="bvy:NCTC9239_02202"/>
<evidence type="ECO:0000256" key="5">
    <source>
        <dbReference type="ARBA" id="ARBA00023033"/>
    </source>
</evidence>
<keyword evidence="2" id="KW-0285">Flavoprotein</keyword>
<dbReference type="InterPro" id="IPR004136">
    <property type="entry name" value="NMO"/>
</dbReference>
<sequence>MSHIISNLRLPVIAAPMFLVSGPELVIAACKAGVVGSFPVANCRTSEDLDRWLTQITEALTPQDGAWAVNLVVHRLNRRLADDLALIVRYKPPLVITALGSPAEVIEAVHAYGGKVFADVSTVEHARKAAASGVDGLVLIAAGAGGHTGSITGFAFVPAVREFWSGPLVLGGGLSTGAAIDAALTLGADYAYVGTPFIATEESLAKDAYKAMLVEADIRDLIVTDAFTGIPQLHVEAQHCGGGD</sequence>
<keyword evidence="4 6" id="KW-0560">Oxidoreductase</keyword>
<dbReference type="AlphaFoldDB" id="A0A4P1KBK8"/>
<evidence type="ECO:0000256" key="1">
    <source>
        <dbReference type="ARBA" id="ARBA00009881"/>
    </source>
</evidence>
<dbReference type="SUPFAM" id="SSF51412">
    <property type="entry name" value="Inosine monophosphate dehydrogenase (IMPDH)"/>
    <property type="match status" value="1"/>
</dbReference>
<dbReference type="RefSeq" id="WP_252970129.1">
    <property type="nucleotide sequence ID" value="NZ_LR588407.1"/>
</dbReference>
<evidence type="ECO:0000256" key="4">
    <source>
        <dbReference type="ARBA" id="ARBA00023002"/>
    </source>
</evidence>
<dbReference type="GO" id="GO:0018580">
    <property type="term" value="F:nitronate monooxygenase activity"/>
    <property type="evidence" value="ECO:0007669"/>
    <property type="project" value="UniProtKB-EC"/>
</dbReference>
<accession>A0A4P1KBK8</accession>
<dbReference type="InterPro" id="IPR013785">
    <property type="entry name" value="Aldolase_TIM"/>
</dbReference>
<dbReference type="CDD" id="cd04730">
    <property type="entry name" value="NPD_like"/>
    <property type="match status" value="1"/>
</dbReference>